<dbReference type="RefSeq" id="WP_317133236.1">
    <property type="nucleotide sequence ID" value="NZ_VVYX01000391.1"/>
</dbReference>
<comment type="caution">
    <text evidence="1">The sequence shown here is derived from an EMBL/GenBank/DDBJ whole genome shotgun (WGS) entry which is preliminary data.</text>
</comment>
<name>A0A6L3JP80_9BACE</name>
<dbReference type="EMBL" id="VVYX01000391">
    <property type="protein sequence ID" value="KAA5400579.1"/>
    <property type="molecule type" value="Genomic_DNA"/>
</dbReference>
<dbReference type="Pfam" id="PF07494">
    <property type="entry name" value="Reg_prop"/>
    <property type="match status" value="1"/>
</dbReference>
<evidence type="ECO:0000313" key="2">
    <source>
        <dbReference type="Proteomes" id="UP000482653"/>
    </source>
</evidence>
<dbReference type="InterPro" id="IPR015943">
    <property type="entry name" value="WD40/YVTN_repeat-like_dom_sf"/>
</dbReference>
<accession>A0A6L3JP80</accession>
<gene>
    <name evidence="1" type="ORF">F2Y87_31205</name>
</gene>
<proteinExistence type="predicted"/>
<protein>
    <submittedName>
        <fullName evidence="1">Hybrid sensor histidine kinase/response regulator</fullName>
    </submittedName>
</protein>
<keyword evidence="1" id="KW-0418">Kinase</keyword>
<dbReference type="Proteomes" id="UP000482653">
    <property type="component" value="Unassembled WGS sequence"/>
</dbReference>
<dbReference type="InterPro" id="IPR011047">
    <property type="entry name" value="Quinoprotein_ADH-like_sf"/>
</dbReference>
<dbReference type="AlphaFoldDB" id="A0A6L3JP80"/>
<evidence type="ECO:0000313" key="1">
    <source>
        <dbReference type="EMBL" id="KAA5400579.1"/>
    </source>
</evidence>
<sequence length="341" mass="38363">MNLKILSLLIIEVCILLPDVCYAFFSKDVHLLNMQNGLADNTVSAVYKDKEGFVWFGTRNGLSRYDGRRITNFEISSSYPSISNLKEAFDGVLAFVDNGVFSAFDLKKERFLSVVSSSGQGIPSRGMLQKNDSLVWVISGSELHLMKRCASKEGELRLRVEEKYTGWDNQDNLLVAITYSSDKKSICLIDEKGRIILLDATNLSFFRVIDLGRTGSLSVNSVLYDDGRIWISTIAHGVIYYNERTGKIKQLTYHVAPVSDKLSHTDVFGVIKLNENRYLAVTWNGYTVMTIDKNNQDGILTEIYSNTSSLMHRNLETRMIAAYYDSHGILWIGTDGGGVIW</sequence>
<reference evidence="1 2" key="1">
    <citation type="journal article" date="2019" name="Nat. Med.">
        <title>A library of human gut bacterial isolates paired with longitudinal multiomics data enables mechanistic microbiome research.</title>
        <authorList>
            <person name="Poyet M."/>
            <person name="Groussin M."/>
            <person name="Gibbons S.M."/>
            <person name="Avila-Pacheco J."/>
            <person name="Jiang X."/>
            <person name="Kearney S.M."/>
            <person name="Perrotta A.R."/>
            <person name="Berdy B."/>
            <person name="Zhao S."/>
            <person name="Lieberman T.D."/>
            <person name="Swanson P.K."/>
            <person name="Smith M."/>
            <person name="Roesemann S."/>
            <person name="Alexander J.E."/>
            <person name="Rich S.A."/>
            <person name="Livny J."/>
            <person name="Vlamakis H."/>
            <person name="Clish C."/>
            <person name="Bullock K."/>
            <person name="Deik A."/>
            <person name="Scott J."/>
            <person name="Pierce K.A."/>
            <person name="Xavier R.J."/>
            <person name="Alm E.J."/>
        </authorList>
    </citation>
    <scope>NUCLEOTIDE SEQUENCE [LARGE SCALE GENOMIC DNA]</scope>
    <source>
        <strain evidence="1 2">BIOML-A8</strain>
    </source>
</reference>
<dbReference type="Gene3D" id="2.130.10.10">
    <property type="entry name" value="YVTN repeat-like/Quinoprotein amine dehydrogenase"/>
    <property type="match status" value="1"/>
</dbReference>
<dbReference type="GO" id="GO:0016301">
    <property type="term" value="F:kinase activity"/>
    <property type="evidence" value="ECO:0007669"/>
    <property type="project" value="UniProtKB-KW"/>
</dbReference>
<dbReference type="InterPro" id="IPR011110">
    <property type="entry name" value="Reg_prop"/>
</dbReference>
<dbReference type="SUPFAM" id="SSF50998">
    <property type="entry name" value="Quinoprotein alcohol dehydrogenase-like"/>
    <property type="match status" value="1"/>
</dbReference>
<feature type="non-terminal residue" evidence="1">
    <location>
        <position position="341"/>
    </location>
</feature>
<keyword evidence="1" id="KW-0808">Transferase</keyword>
<organism evidence="1 2">
    <name type="scientific">Bacteroides cellulosilyticus</name>
    <dbReference type="NCBI Taxonomy" id="246787"/>
    <lineage>
        <taxon>Bacteria</taxon>
        <taxon>Pseudomonadati</taxon>
        <taxon>Bacteroidota</taxon>
        <taxon>Bacteroidia</taxon>
        <taxon>Bacteroidales</taxon>
        <taxon>Bacteroidaceae</taxon>
        <taxon>Bacteroides</taxon>
    </lineage>
</organism>